<proteinExistence type="predicted"/>
<organism evidence="1 2">
    <name type="scientific">Collinsella aerofaciens</name>
    <dbReference type="NCBI Taxonomy" id="74426"/>
    <lineage>
        <taxon>Bacteria</taxon>
        <taxon>Bacillati</taxon>
        <taxon>Actinomycetota</taxon>
        <taxon>Coriobacteriia</taxon>
        <taxon>Coriobacteriales</taxon>
        <taxon>Coriobacteriaceae</taxon>
        <taxon>Collinsella</taxon>
    </lineage>
</organism>
<dbReference type="KEGG" id="caer:CSV91_00020"/>
<reference evidence="1 2" key="1">
    <citation type="submission" date="2017-10" db="EMBL/GenBank/DDBJ databases">
        <title>Complete genome sequence of Collinsella aerofaciens isolated from the gut of a healthy adult Indian.</title>
        <authorList>
            <person name="Bag S."/>
            <person name="Ghosh T.S."/>
            <person name="Das B."/>
        </authorList>
    </citation>
    <scope>NUCLEOTIDE SEQUENCE [LARGE SCALE GENOMIC DNA]</scope>
    <source>
        <strain evidence="2">indica</strain>
    </source>
</reference>
<sequence>MSFNRNEETMSRKLTDIEIAAFLERCGTIESGTRQRLLAVARLLCDFTDENEGLTSQEIARVLSRLSGSNVAENSVRADLDALASCSPFGAEVIKPGRGEKTGYRCAAKPFSSHDSSLLMGMVRTSKFVNEEQRARLCAKLEEIMSDRELEEMVESIFVDERETHEGMNALAAMVAASSAIRNNEQLCFRYRRHLMNGDELIDRQISSEDPVCLVYSFGHYYLETCVTTDKVPEGEPFFRRLDHMTNAMVSGKKLRNPGRVDELRRRVAADVRERIDMYGDGTSRTLFLKVEGRCAQYAYDRFGHDLVFSHVSEDDAGNPHGYACVRTQLSPTLYRWLFGMGGGVFLAKPKGLTWARTFRGLSSCSADTLRQFVEDYEAAHEGYISMLESALGAERDAIAKGHETAWI</sequence>
<accession>A0A2D1TUN5</accession>
<protein>
    <submittedName>
        <fullName evidence="1">Uncharacterized protein</fullName>
    </submittedName>
</protein>
<gene>
    <name evidence="1" type="ORF">CSV91_00020</name>
</gene>
<evidence type="ECO:0000313" key="1">
    <source>
        <dbReference type="EMBL" id="ATP53069.1"/>
    </source>
</evidence>
<name>A0A2D1TUN5_9ACTN</name>
<dbReference type="EMBL" id="CP024160">
    <property type="protein sequence ID" value="ATP53069.1"/>
    <property type="molecule type" value="Genomic_DNA"/>
</dbReference>
<dbReference type="Proteomes" id="UP000225608">
    <property type="component" value="Chromosome"/>
</dbReference>
<evidence type="ECO:0000313" key="2">
    <source>
        <dbReference type="Proteomes" id="UP000225608"/>
    </source>
</evidence>
<dbReference type="AlphaFoldDB" id="A0A2D1TUN5"/>